<dbReference type="InterPro" id="IPR006201">
    <property type="entry name" value="Neur_channel"/>
</dbReference>
<evidence type="ECO:0000256" key="1">
    <source>
        <dbReference type="ARBA" id="ARBA00004141"/>
    </source>
</evidence>
<evidence type="ECO:0000313" key="3">
    <source>
        <dbReference type="EMBL" id="CEG57219.1"/>
    </source>
</evidence>
<dbReference type="InterPro" id="IPR038050">
    <property type="entry name" value="Neuro_actylchol_rec"/>
</dbReference>
<dbReference type="PANTHER" id="PTHR18945">
    <property type="entry name" value="NEUROTRANSMITTER GATED ION CHANNEL"/>
    <property type="match status" value="1"/>
</dbReference>
<dbReference type="HOGENOM" id="CLU_749627_0_0_6"/>
<keyword evidence="2" id="KW-0472">Membrane</keyword>
<dbReference type="SUPFAM" id="SSF63712">
    <property type="entry name" value="Nicotinic receptor ligand binding domain-like"/>
    <property type="match status" value="1"/>
</dbReference>
<evidence type="ECO:0000313" key="4">
    <source>
        <dbReference type="Proteomes" id="UP000032430"/>
    </source>
</evidence>
<comment type="subcellular location">
    <subcellularLocation>
        <location evidence="1">Membrane</location>
        <topology evidence="1">Multi-pass membrane protein</topology>
    </subcellularLocation>
</comment>
<dbReference type="Gene3D" id="2.70.170.10">
    <property type="entry name" value="Neurotransmitter-gated ion-channel ligand-binding domain"/>
    <property type="match status" value="1"/>
</dbReference>
<dbReference type="GO" id="GO:0004888">
    <property type="term" value="F:transmembrane signaling receptor activity"/>
    <property type="evidence" value="ECO:0007669"/>
    <property type="project" value="InterPro"/>
</dbReference>
<dbReference type="STRING" id="1212491.LFA_1821"/>
<feature type="transmembrane region" description="Helical" evidence="2">
    <location>
        <begin position="349"/>
        <end position="367"/>
    </location>
</feature>
<accession>A0A098G5G2</accession>
<organism evidence="3 4">
    <name type="scientific">Legionella fallonii LLAP-10</name>
    <dbReference type="NCBI Taxonomy" id="1212491"/>
    <lineage>
        <taxon>Bacteria</taxon>
        <taxon>Pseudomonadati</taxon>
        <taxon>Pseudomonadota</taxon>
        <taxon>Gammaproteobacteria</taxon>
        <taxon>Legionellales</taxon>
        <taxon>Legionellaceae</taxon>
        <taxon>Legionella</taxon>
    </lineage>
</organism>
<keyword evidence="4" id="KW-1185">Reference proteome</keyword>
<dbReference type="GO" id="GO:0016020">
    <property type="term" value="C:membrane"/>
    <property type="evidence" value="ECO:0007669"/>
    <property type="project" value="UniProtKB-SubCell"/>
</dbReference>
<dbReference type="InterPro" id="IPR036719">
    <property type="entry name" value="Neuro-gated_channel_TM_sf"/>
</dbReference>
<feature type="transmembrane region" description="Helical" evidence="2">
    <location>
        <begin position="247"/>
        <end position="267"/>
    </location>
</feature>
<sequence>MERCNEQHLFSCNPLLDLFGNVTAGANCFVEPVLESSCTGVYTLVPRVASSRTSSSLTSFISGLLLFFVSLLITSNANALPPEGISKKPPITAAMGFSFTNLYDISMPQKSFKFSGYIWWYVTPLTSTYVPYDRTDVINAKEYSIKPHHIYDAEPNYYEAKINANVSQEWELRQFPFDSQELHINFEDNGYDASRLLYTVDREHSRINPYLKLDDWKVMGDSISTHLDSGYSEVRITIKIKRLNSGWLFFHLFIGTFVGVLLCLLGFFMRLDSDIRFSLFLGAIFAVVTNQHILYEVLPRTSYLTLSDKIQIATFILLIFTIIIHVILKKLAERRRAKFGHYLNKRMGIALFLSYCSFVIFVVHHAIVS</sequence>
<protein>
    <submittedName>
        <fullName evidence="3">Uncharacterized protein</fullName>
    </submittedName>
</protein>
<dbReference type="Gene3D" id="1.20.58.390">
    <property type="entry name" value="Neurotransmitter-gated ion-channel transmembrane domain"/>
    <property type="match status" value="1"/>
</dbReference>
<dbReference type="SUPFAM" id="SSF90112">
    <property type="entry name" value="Neurotransmitter-gated ion-channel transmembrane pore"/>
    <property type="match status" value="1"/>
</dbReference>
<dbReference type="AlphaFoldDB" id="A0A098G5G2"/>
<keyword evidence="2" id="KW-0812">Transmembrane</keyword>
<proteinExistence type="predicted"/>
<dbReference type="EMBL" id="LN614827">
    <property type="protein sequence ID" value="CEG57219.1"/>
    <property type="molecule type" value="Genomic_DNA"/>
</dbReference>
<evidence type="ECO:0000256" key="2">
    <source>
        <dbReference type="SAM" id="Phobius"/>
    </source>
</evidence>
<gene>
    <name evidence="3" type="ORF">LFA_1821</name>
</gene>
<dbReference type="Proteomes" id="UP000032430">
    <property type="component" value="Chromosome I"/>
</dbReference>
<dbReference type="InterPro" id="IPR036734">
    <property type="entry name" value="Neur_chan_lig-bd_sf"/>
</dbReference>
<name>A0A098G5G2_9GAMM</name>
<feature type="transmembrane region" description="Helical" evidence="2">
    <location>
        <begin position="279"/>
        <end position="298"/>
    </location>
</feature>
<dbReference type="GO" id="GO:0005230">
    <property type="term" value="F:extracellular ligand-gated monoatomic ion channel activity"/>
    <property type="evidence" value="ECO:0007669"/>
    <property type="project" value="InterPro"/>
</dbReference>
<keyword evidence="2" id="KW-1133">Transmembrane helix</keyword>
<feature type="transmembrane region" description="Helical" evidence="2">
    <location>
        <begin position="310"/>
        <end position="328"/>
    </location>
</feature>
<dbReference type="KEGG" id="lfa:LFA_1821"/>
<reference evidence="4" key="1">
    <citation type="submission" date="2014-09" db="EMBL/GenBank/DDBJ databases">
        <authorList>
            <person name="Gomez-Valero L."/>
        </authorList>
    </citation>
    <scope>NUCLEOTIDE SEQUENCE [LARGE SCALE GENOMIC DNA]</scope>
    <source>
        <strain evidence="4">ATCC700992</strain>
    </source>
</reference>